<evidence type="ECO:0000313" key="2">
    <source>
        <dbReference type="Proteomes" id="UP000266669"/>
    </source>
</evidence>
<dbReference type="SUPFAM" id="SSF101898">
    <property type="entry name" value="NHL repeat"/>
    <property type="match status" value="1"/>
</dbReference>
<dbReference type="AlphaFoldDB" id="A0A8B3CHY9"/>
<proteinExistence type="predicted"/>
<reference evidence="2" key="1">
    <citation type="submission" date="2018-05" db="EMBL/GenBank/DDBJ databases">
        <title>Leptospira yasudae sp. nov. and Leptospira stimsonii sp. nov., two pathogenic species of the genus Leptospira isolated from environmental sources.</title>
        <authorList>
            <person name="Casanovas-Massana A."/>
            <person name="Hamond C."/>
            <person name="Santos L.A."/>
            <person name="Hacker K.P."/>
            <person name="Balassiano I."/>
            <person name="Medeiros M.A."/>
            <person name="Reis M.G."/>
            <person name="Ko A.I."/>
            <person name="Wunder E.A."/>
        </authorList>
    </citation>
    <scope>NUCLEOTIDE SEQUENCE [LARGE SCALE GENOMIC DNA]</scope>
    <source>
        <strain evidence="2">AMB6-RJ</strain>
    </source>
</reference>
<dbReference type="PANTHER" id="PTHR35580">
    <property type="entry name" value="CELL SURFACE GLYCOPROTEIN (S-LAYER PROTEIN)-LIKE PROTEIN"/>
    <property type="match status" value="1"/>
</dbReference>
<comment type="caution">
    <text evidence="1">The sequence shown here is derived from an EMBL/GenBank/DDBJ whole genome shotgun (WGS) entry which is preliminary data.</text>
</comment>
<dbReference type="InterPro" id="IPR052918">
    <property type="entry name" value="Motility_Chemotaxis_Reg"/>
</dbReference>
<evidence type="ECO:0008006" key="3">
    <source>
        <dbReference type="Google" id="ProtNLM"/>
    </source>
</evidence>
<dbReference type="Proteomes" id="UP000266669">
    <property type="component" value="Unassembled WGS sequence"/>
</dbReference>
<name>A0A8B3CHY9_9LEPT</name>
<protein>
    <recommendedName>
        <fullName evidence="3">Beta-propeller repeat protein</fullName>
    </recommendedName>
</protein>
<sequence length="471" mass="49483">MKGINSTLVKSLFLLILIGNTPACKHDKKGSNDLELLSILQILSGFSFPGPNPEWTRLFGQNGSGIQSNSISSDSNNNVYVTGYVTGNLDGQTKTGAYDFFLTKFDSTGSKQWTRLMGVAGDSTMSLAVNTDSFGFTHVAGQTNGALDGQSFFGTPDLFDKNLFIVRYDANGNKQWARLLGIAGGGATGATSITTDSTGNIIVAGMSESGLDGLTFSGGGSGYFIAKFNSSGTKLWTKLFAGPRPNGIACDINGKIYLTGSTIGILSLDGVAVTGTTDSFLIQFDNNGNKQWTKLVGVSGKETISKALSTDSSGNVYITGSTNGSIDDQVKSGGVSDLLTIKFDSNGNRVWARQLGFTGNIFALSGKIAEGKGISIGKNQDLYVSGSTNGNLDNQTHSDANGGKKNVFMTKYDLNGNKIWTSISGQKGYMSEAIAITTDSLGHPYATGNTDGTLNGEKLMGTGPNLFIIKY</sequence>
<organism evidence="1 2">
    <name type="scientific">Leptospira stimsonii</name>
    <dbReference type="NCBI Taxonomy" id="2202203"/>
    <lineage>
        <taxon>Bacteria</taxon>
        <taxon>Pseudomonadati</taxon>
        <taxon>Spirochaetota</taxon>
        <taxon>Spirochaetia</taxon>
        <taxon>Leptospirales</taxon>
        <taxon>Leptospiraceae</taxon>
        <taxon>Leptospira</taxon>
    </lineage>
</organism>
<evidence type="ECO:0000313" key="1">
    <source>
        <dbReference type="EMBL" id="RHX83366.1"/>
    </source>
</evidence>
<accession>A0A8B3CHY9</accession>
<dbReference type="RefSeq" id="WP_118983897.1">
    <property type="nucleotide sequence ID" value="NZ_QHCS01000009.1"/>
</dbReference>
<dbReference type="EMBL" id="QHCS01000009">
    <property type="protein sequence ID" value="RHX83366.1"/>
    <property type="molecule type" value="Genomic_DNA"/>
</dbReference>
<gene>
    <name evidence="1" type="ORF">DLM78_21960</name>
</gene>
<dbReference type="Pfam" id="PF06739">
    <property type="entry name" value="SBBP"/>
    <property type="match status" value="3"/>
</dbReference>
<dbReference type="InterPro" id="IPR010620">
    <property type="entry name" value="SBBP_repeat"/>
</dbReference>
<dbReference type="PANTHER" id="PTHR35580:SF1">
    <property type="entry name" value="PHYTASE-LIKE DOMAIN-CONTAINING PROTEIN"/>
    <property type="match status" value="1"/>
</dbReference>